<dbReference type="InterPro" id="IPR026906">
    <property type="entry name" value="LRR_5"/>
</dbReference>
<protein>
    <recommendedName>
        <fullName evidence="3">Leucine-rich repeat domain-containing protein</fullName>
    </recommendedName>
</protein>
<dbReference type="AlphaFoldDB" id="A0A3E5DTA1"/>
<dbReference type="SUPFAM" id="SSF56112">
    <property type="entry name" value="Protein kinase-like (PK-like)"/>
    <property type="match status" value="1"/>
</dbReference>
<evidence type="ECO:0000313" key="2">
    <source>
        <dbReference type="Proteomes" id="UP000283872"/>
    </source>
</evidence>
<gene>
    <name evidence="1" type="ORF">DWY11_13470</name>
</gene>
<evidence type="ECO:0008006" key="3">
    <source>
        <dbReference type="Google" id="ProtNLM"/>
    </source>
</evidence>
<comment type="caution">
    <text evidence="1">The sequence shown here is derived from an EMBL/GenBank/DDBJ whole genome shotgun (WGS) entry which is preliminary data.</text>
</comment>
<proteinExistence type="predicted"/>
<dbReference type="PANTHER" id="PTHR45661">
    <property type="entry name" value="SURFACE ANTIGEN"/>
    <property type="match status" value="1"/>
</dbReference>
<organism evidence="1 2">
    <name type="scientific">Segatella copri</name>
    <dbReference type="NCBI Taxonomy" id="165179"/>
    <lineage>
        <taxon>Bacteria</taxon>
        <taxon>Pseudomonadati</taxon>
        <taxon>Bacteroidota</taxon>
        <taxon>Bacteroidia</taxon>
        <taxon>Bacteroidales</taxon>
        <taxon>Prevotellaceae</taxon>
        <taxon>Segatella</taxon>
    </lineage>
</organism>
<dbReference type="InterPro" id="IPR011009">
    <property type="entry name" value="Kinase-like_dom_sf"/>
</dbReference>
<dbReference type="PANTHER" id="PTHR45661:SF3">
    <property type="entry name" value="IG-LIKE DOMAIN-CONTAINING PROTEIN"/>
    <property type="match status" value="1"/>
</dbReference>
<evidence type="ECO:0000313" key="1">
    <source>
        <dbReference type="EMBL" id="RGS11890.1"/>
    </source>
</evidence>
<dbReference type="SUPFAM" id="SSF52058">
    <property type="entry name" value="L domain-like"/>
    <property type="match status" value="1"/>
</dbReference>
<dbReference type="Proteomes" id="UP000283872">
    <property type="component" value="Unassembled WGS sequence"/>
</dbReference>
<accession>A0A3E5DTA1</accession>
<dbReference type="Pfam" id="PF13306">
    <property type="entry name" value="LRR_5"/>
    <property type="match status" value="1"/>
</dbReference>
<dbReference type="Gene3D" id="3.80.10.10">
    <property type="entry name" value="Ribonuclease Inhibitor"/>
    <property type="match status" value="1"/>
</dbReference>
<sequence>MQYPTLLEYMKAIQDAGNNLDKLAHLSVVLDGQGEPCHISGDSSVVFKMQDKTTGKCYALKCFTKAQKGCADASSNSSSVKFLEKELLVLSQGKEEKYPVLLMDWVDGDSLGACQLKVEDMSTVATKAELNEGITDEFGVKYSKDGRKLLKVPQKLKGTYAIKEGTKIICNMVFCECDSLNSVVIPDGVAVIGNDAFSYCESLTSLIIPNSVTSIGESAFEGCSSLTSLVLPDSVTSIRNSSFGVVLL</sequence>
<reference evidence="1 2" key="1">
    <citation type="submission" date="2018-08" db="EMBL/GenBank/DDBJ databases">
        <title>A genome reference for cultivated species of the human gut microbiota.</title>
        <authorList>
            <person name="Zou Y."/>
            <person name="Xue W."/>
            <person name="Luo G."/>
        </authorList>
    </citation>
    <scope>NUCLEOTIDE SEQUENCE [LARGE SCALE GENOMIC DNA]</scope>
    <source>
        <strain evidence="1 2">AF24-12</strain>
    </source>
</reference>
<dbReference type="InterPro" id="IPR053139">
    <property type="entry name" value="Surface_bspA-like"/>
</dbReference>
<name>A0A3E5DTA1_9BACT</name>
<dbReference type="InterPro" id="IPR032675">
    <property type="entry name" value="LRR_dom_sf"/>
</dbReference>
<dbReference type="EMBL" id="QRVA01000046">
    <property type="protein sequence ID" value="RGS11890.1"/>
    <property type="molecule type" value="Genomic_DNA"/>
</dbReference>